<feature type="domain" description="Aminotransferase-like plant mobile" evidence="1">
    <location>
        <begin position="3"/>
        <end position="52"/>
    </location>
</feature>
<evidence type="ECO:0000313" key="3">
    <source>
        <dbReference type="Proteomes" id="UP001154282"/>
    </source>
</evidence>
<gene>
    <name evidence="2" type="ORF">LITE_LOCUS49195</name>
</gene>
<keyword evidence="3" id="KW-1185">Reference proteome</keyword>
<dbReference type="EMBL" id="CAMGYJ010000011">
    <property type="protein sequence ID" value="CAI0559408.1"/>
    <property type="molecule type" value="Genomic_DNA"/>
</dbReference>
<dbReference type="InterPro" id="IPR044824">
    <property type="entry name" value="MAIN-like"/>
</dbReference>
<accession>A0AAV0RS79</accession>
<name>A0AAV0RS79_9ROSI</name>
<dbReference type="GO" id="GO:0010073">
    <property type="term" value="P:meristem maintenance"/>
    <property type="evidence" value="ECO:0007669"/>
    <property type="project" value="InterPro"/>
</dbReference>
<reference evidence="2" key="1">
    <citation type="submission" date="2022-08" db="EMBL/GenBank/DDBJ databases">
        <authorList>
            <person name="Gutierrez-Valencia J."/>
        </authorList>
    </citation>
    <scope>NUCLEOTIDE SEQUENCE</scope>
</reference>
<dbReference type="Proteomes" id="UP001154282">
    <property type="component" value="Unassembled WGS sequence"/>
</dbReference>
<protein>
    <recommendedName>
        <fullName evidence="1">Aminotransferase-like plant mobile domain-containing protein</fullName>
    </recommendedName>
</protein>
<comment type="caution">
    <text evidence="2">The sequence shown here is derived from an EMBL/GenBank/DDBJ whole genome shotgun (WGS) entry which is preliminary data.</text>
</comment>
<sequence>MTADAGLITALVERWQPESSTFHLSFGEVMITLEDVATLTGLAIDGDVIIVDIPDED</sequence>
<proteinExistence type="predicted"/>
<dbReference type="AlphaFoldDB" id="A0AAV0RS79"/>
<dbReference type="Pfam" id="PF10536">
    <property type="entry name" value="PMD"/>
    <property type="match status" value="1"/>
</dbReference>
<evidence type="ECO:0000259" key="1">
    <source>
        <dbReference type="Pfam" id="PF10536"/>
    </source>
</evidence>
<evidence type="ECO:0000313" key="2">
    <source>
        <dbReference type="EMBL" id="CAI0559408.1"/>
    </source>
</evidence>
<organism evidence="2 3">
    <name type="scientific">Linum tenue</name>
    <dbReference type="NCBI Taxonomy" id="586396"/>
    <lineage>
        <taxon>Eukaryota</taxon>
        <taxon>Viridiplantae</taxon>
        <taxon>Streptophyta</taxon>
        <taxon>Embryophyta</taxon>
        <taxon>Tracheophyta</taxon>
        <taxon>Spermatophyta</taxon>
        <taxon>Magnoliopsida</taxon>
        <taxon>eudicotyledons</taxon>
        <taxon>Gunneridae</taxon>
        <taxon>Pentapetalae</taxon>
        <taxon>rosids</taxon>
        <taxon>fabids</taxon>
        <taxon>Malpighiales</taxon>
        <taxon>Linaceae</taxon>
        <taxon>Linum</taxon>
    </lineage>
</organism>
<dbReference type="PANTHER" id="PTHR46033">
    <property type="entry name" value="PROTEIN MAIN-LIKE 2"/>
    <property type="match status" value="1"/>
</dbReference>
<dbReference type="InterPro" id="IPR019557">
    <property type="entry name" value="AminoTfrase-like_pln_mobile"/>
</dbReference>
<dbReference type="PANTHER" id="PTHR46033:SF8">
    <property type="entry name" value="PROTEIN MAINTENANCE OF MERISTEMS-LIKE"/>
    <property type="match status" value="1"/>
</dbReference>